<sequence>HLKGEFLYMKFDYRYRTLKAGPLSIPLHDTLDDKGRPTRIHGKLSGWPQMRLSVERLVFVGSTVAPDEIKYIDSAGEQDLLFTITDMGLSHPPRFHIVVKRPPITLGKYDWRIELRGLNFAKVQKHQEMASMGPSYGTGGSTAR</sequence>
<feature type="non-terminal residue" evidence="2">
    <location>
        <position position="1"/>
    </location>
</feature>
<keyword evidence="3" id="KW-1185">Reference proteome</keyword>
<comment type="caution">
    <text evidence="2">The sequence shown here is derived from an EMBL/GenBank/DDBJ whole genome shotgun (WGS) entry which is preliminary data.</text>
</comment>
<feature type="non-terminal residue" evidence="2">
    <location>
        <position position="144"/>
    </location>
</feature>
<dbReference type="EMBL" id="JABANM010024640">
    <property type="protein sequence ID" value="KAF4715899.1"/>
    <property type="molecule type" value="Genomic_DNA"/>
</dbReference>
<proteinExistence type="predicted"/>
<name>A0A7J6R852_PEROL</name>
<dbReference type="AlphaFoldDB" id="A0A7J6R852"/>
<organism evidence="2 3">
    <name type="scientific">Perkinsus olseni</name>
    <name type="common">Perkinsus atlanticus</name>
    <dbReference type="NCBI Taxonomy" id="32597"/>
    <lineage>
        <taxon>Eukaryota</taxon>
        <taxon>Sar</taxon>
        <taxon>Alveolata</taxon>
        <taxon>Perkinsozoa</taxon>
        <taxon>Perkinsea</taxon>
        <taxon>Perkinsida</taxon>
        <taxon>Perkinsidae</taxon>
        <taxon>Perkinsus</taxon>
    </lineage>
</organism>
<evidence type="ECO:0000313" key="1">
    <source>
        <dbReference type="EMBL" id="KAF4715899.1"/>
    </source>
</evidence>
<gene>
    <name evidence="1" type="ORF">FOZ62_014392</name>
    <name evidence="2" type="ORF">FOZ63_015832</name>
</gene>
<evidence type="ECO:0000313" key="2">
    <source>
        <dbReference type="EMBL" id="KAF4716845.1"/>
    </source>
</evidence>
<dbReference type="EMBL" id="JABANO010027438">
    <property type="protein sequence ID" value="KAF4716845.1"/>
    <property type="molecule type" value="Genomic_DNA"/>
</dbReference>
<accession>A0A7J6R852</accession>
<dbReference type="Proteomes" id="UP000574390">
    <property type="component" value="Unassembled WGS sequence"/>
</dbReference>
<protein>
    <submittedName>
        <fullName evidence="2">Uncharacterized protein</fullName>
    </submittedName>
</protein>
<reference evidence="3 4" key="1">
    <citation type="submission" date="2020-04" db="EMBL/GenBank/DDBJ databases">
        <title>Perkinsus olseni comparative genomics.</title>
        <authorList>
            <person name="Bogema D.R."/>
        </authorList>
    </citation>
    <scope>NUCLEOTIDE SEQUENCE [LARGE SCALE GENOMIC DNA]</scope>
    <source>
        <strain evidence="1">ATCC PRA-205</strain>
        <strain evidence="2 3">ATCC PRA-207</strain>
    </source>
</reference>
<evidence type="ECO:0000313" key="4">
    <source>
        <dbReference type="Proteomes" id="UP000574390"/>
    </source>
</evidence>
<dbReference type="Proteomes" id="UP000553632">
    <property type="component" value="Unassembled WGS sequence"/>
</dbReference>
<evidence type="ECO:0000313" key="3">
    <source>
        <dbReference type="Proteomes" id="UP000553632"/>
    </source>
</evidence>